<evidence type="ECO:0000256" key="1">
    <source>
        <dbReference type="SAM" id="MobiDB-lite"/>
    </source>
</evidence>
<feature type="region of interest" description="Disordered" evidence="1">
    <location>
        <begin position="1"/>
        <end position="39"/>
    </location>
</feature>
<dbReference type="Proteomes" id="UP001279734">
    <property type="component" value="Unassembled WGS sequence"/>
</dbReference>
<name>A0AAD3T127_NEPGR</name>
<protein>
    <submittedName>
        <fullName evidence="2">Uncharacterized protein</fullName>
    </submittedName>
</protein>
<accession>A0AAD3T127</accession>
<proteinExistence type="predicted"/>
<feature type="compositionally biased region" description="Basic and acidic residues" evidence="1">
    <location>
        <begin position="26"/>
        <end position="36"/>
    </location>
</feature>
<dbReference type="EMBL" id="BSYO01000022">
    <property type="protein sequence ID" value="GMH20770.1"/>
    <property type="molecule type" value="Genomic_DNA"/>
</dbReference>
<sequence length="141" mass="15406">MDSGLSWADQWDNCPDTLPPQPPPSEDGKKNKDVNKSRKKKLNFSWMKILPEKTKEFHELQTVVPPHADWPSAELDGEPLATVLNTGNTFHLSLPANPSTSEQILSFKPAKDSGGADLAELGKTHVKFSDLGSLCGDDEAP</sequence>
<dbReference type="AlphaFoldDB" id="A0AAD3T127"/>
<keyword evidence="3" id="KW-1185">Reference proteome</keyword>
<gene>
    <name evidence="2" type="ORF">Nepgr_022612</name>
</gene>
<evidence type="ECO:0000313" key="2">
    <source>
        <dbReference type="EMBL" id="GMH20770.1"/>
    </source>
</evidence>
<evidence type="ECO:0000313" key="3">
    <source>
        <dbReference type="Proteomes" id="UP001279734"/>
    </source>
</evidence>
<comment type="caution">
    <text evidence="2">The sequence shown here is derived from an EMBL/GenBank/DDBJ whole genome shotgun (WGS) entry which is preliminary data.</text>
</comment>
<reference evidence="2" key="1">
    <citation type="submission" date="2023-05" db="EMBL/GenBank/DDBJ databases">
        <title>Nepenthes gracilis genome sequencing.</title>
        <authorList>
            <person name="Fukushima K."/>
        </authorList>
    </citation>
    <scope>NUCLEOTIDE SEQUENCE</scope>
    <source>
        <strain evidence="2">SING2019-196</strain>
    </source>
</reference>
<organism evidence="2 3">
    <name type="scientific">Nepenthes gracilis</name>
    <name type="common">Slender pitcher plant</name>
    <dbReference type="NCBI Taxonomy" id="150966"/>
    <lineage>
        <taxon>Eukaryota</taxon>
        <taxon>Viridiplantae</taxon>
        <taxon>Streptophyta</taxon>
        <taxon>Embryophyta</taxon>
        <taxon>Tracheophyta</taxon>
        <taxon>Spermatophyta</taxon>
        <taxon>Magnoliopsida</taxon>
        <taxon>eudicotyledons</taxon>
        <taxon>Gunneridae</taxon>
        <taxon>Pentapetalae</taxon>
        <taxon>Caryophyllales</taxon>
        <taxon>Nepenthaceae</taxon>
        <taxon>Nepenthes</taxon>
    </lineage>
</organism>